<keyword evidence="3" id="KW-1185">Reference proteome</keyword>
<dbReference type="Proteomes" id="UP000011668">
    <property type="component" value="Unassembled WGS sequence"/>
</dbReference>
<evidence type="ECO:0000313" key="2">
    <source>
        <dbReference type="EMBL" id="ELU40100.1"/>
    </source>
</evidence>
<feature type="signal peptide" evidence="1">
    <location>
        <begin position="1"/>
        <end position="18"/>
    </location>
</feature>
<sequence length="70" mass="8253">MQLCFPFMYSCAFFPCSGAPVYEVGLSSCRWVKIMLSHPLFVPMFRVWFFISHFRICMNSPSRSCLFCTY</sequence>
<reference evidence="2 3" key="1">
    <citation type="journal article" date="2013" name="Nat. Commun.">
        <title>The evolution and pathogenic mechanisms of the rice sheath blight pathogen.</title>
        <authorList>
            <person name="Zheng A."/>
            <person name="Lin R."/>
            <person name="Xu L."/>
            <person name="Qin P."/>
            <person name="Tang C."/>
            <person name="Ai P."/>
            <person name="Zhang D."/>
            <person name="Liu Y."/>
            <person name="Sun Z."/>
            <person name="Feng H."/>
            <person name="Wang Y."/>
            <person name="Chen Y."/>
            <person name="Liang X."/>
            <person name="Fu R."/>
            <person name="Li Q."/>
            <person name="Zhang J."/>
            <person name="Yu X."/>
            <person name="Xie Z."/>
            <person name="Ding L."/>
            <person name="Guan P."/>
            <person name="Tang J."/>
            <person name="Liang Y."/>
            <person name="Wang S."/>
            <person name="Deng Q."/>
            <person name="Li S."/>
            <person name="Zhu J."/>
            <person name="Wang L."/>
            <person name="Liu H."/>
            <person name="Li P."/>
        </authorList>
    </citation>
    <scope>NUCLEOTIDE SEQUENCE [LARGE SCALE GENOMIC DNA]</scope>
    <source>
        <strain evidence="3">AG-1 IA</strain>
    </source>
</reference>
<proteinExistence type="predicted"/>
<comment type="caution">
    <text evidence="2">The sequence shown here is derived from an EMBL/GenBank/DDBJ whole genome shotgun (WGS) entry which is preliminary data.</text>
</comment>
<organism evidence="2 3">
    <name type="scientific">Thanatephorus cucumeris (strain AG1-IA)</name>
    <name type="common">Rice sheath blight fungus</name>
    <name type="synonym">Rhizoctonia solani</name>
    <dbReference type="NCBI Taxonomy" id="983506"/>
    <lineage>
        <taxon>Eukaryota</taxon>
        <taxon>Fungi</taxon>
        <taxon>Dikarya</taxon>
        <taxon>Basidiomycota</taxon>
        <taxon>Agaricomycotina</taxon>
        <taxon>Agaricomycetes</taxon>
        <taxon>Cantharellales</taxon>
        <taxon>Ceratobasidiaceae</taxon>
        <taxon>Rhizoctonia</taxon>
        <taxon>Rhizoctonia solani AG-1</taxon>
    </lineage>
</organism>
<keyword evidence="1" id="KW-0732">Signal</keyword>
<dbReference type="AlphaFoldDB" id="L8WQ14"/>
<evidence type="ECO:0008006" key="4">
    <source>
        <dbReference type="Google" id="ProtNLM"/>
    </source>
</evidence>
<accession>L8WQ14</accession>
<evidence type="ECO:0000256" key="1">
    <source>
        <dbReference type="SAM" id="SignalP"/>
    </source>
</evidence>
<evidence type="ECO:0000313" key="3">
    <source>
        <dbReference type="Proteomes" id="UP000011668"/>
    </source>
</evidence>
<protein>
    <recommendedName>
        <fullName evidence="4">Secreted protein</fullName>
    </recommendedName>
</protein>
<feature type="chain" id="PRO_5003996863" description="Secreted protein" evidence="1">
    <location>
        <begin position="19"/>
        <end position="70"/>
    </location>
</feature>
<dbReference type="HOGENOM" id="CLU_2759549_0_0_1"/>
<name>L8WQ14_THACA</name>
<dbReference type="EMBL" id="AFRT01001516">
    <property type="protein sequence ID" value="ELU40100.1"/>
    <property type="molecule type" value="Genomic_DNA"/>
</dbReference>
<gene>
    <name evidence="2" type="ORF">AG1IA_05876</name>
</gene>